<dbReference type="Gene3D" id="1.10.630.10">
    <property type="entry name" value="Cytochrome P450"/>
    <property type="match status" value="1"/>
</dbReference>
<feature type="compositionally biased region" description="Basic and acidic residues" evidence="9">
    <location>
        <begin position="395"/>
        <end position="408"/>
    </location>
</feature>
<evidence type="ECO:0000256" key="7">
    <source>
        <dbReference type="PIRSR" id="PIRSR602403-1"/>
    </source>
</evidence>
<dbReference type="PROSITE" id="PS00086">
    <property type="entry name" value="CYTOCHROME_P450"/>
    <property type="match status" value="1"/>
</dbReference>
<dbReference type="GO" id="GO:0005506">
    <property type="term" value="F:iron ion binding"/>
    <property type="evidence" value="ECO:0007669"/>
    <property type="project" value="InterPro"/>
</dbReference>
<comment type="caution">
    <text evidence="10">The sequence shown here is derived from an EMBL/GenBank/DDBJ whole genome shotgun (WGS) entry which is preliminary data.</text>
</comment>
<keyword evidence="5 7" id="KW-0408">Iron</keyword>
<dbReference type="EMBL" id="CABFNO020001406">
    <property type="protein sequence ID" value="CAG9986900.1"/>
    <property type="molecule type" value="Genomic_DNA"/>
</dbReference>
<dbReference type="PRINTS" id="PR00465">
    <property type="entry name" value="EP450IV"/>
</dbReference>
<keyword evidence="3 7" id="KW-0349">Heme</keyword>
<comment type="similarity">
    <text evidence="2 8">Belongs to the cytochrome P450 family.</text>
</comment>
<comment type="cofactor">
    <cofactor evidence="1 7">
        <name>heme</name>
        <dbReference type="ChEBI" id="CHEBI:30413"/>
    </cofactor>
</comment>
<feature type="region of interest" description="Disordered" evidence="9">
    <location>
        <begin position="385"/>
        <end position="414"/>
    </location>
</feature>
<dbReference type="PANTHER" id="PTHR24304">
    <property type="entry name" value="CYTOCHROME P450 FAMILY 7"/>
    <property type="match status" value="1"/>
</dbReference>
<evidence type="ECO:0000256" key="6">
    <source>
        <dbReference type="ARBA" id="ARBA00023033"/>
    </source>
</evidence>
<feature type="binding site" description="axial binding residue" evidence="7">
    <location>
        <position position="436"/>
    </location>
    <ligand>
        <name>heme</name>
        <dbReference type="ChEBI" id="CHEBI:30413"/>
    </ligand>
    <ligandPart>
        <name>Fe</name>
        <dbReference type="ChEBI" id="CHEBI:18248"/>
    </ligandPart>
</feature>
<dbReference type="CDD" id="cd11040">
    <property type="entry name" value="CYP7_CYP8-like"/>
    <property type="match status" value="1"/>
</dbReference>
<name>A0A9N9XZJ7_9HYPO</name>
<dbReference type="GO" id="GO:0008395">
    <property type="term" value="F:steroid hydroxylase activity"/>
    <property type="evidence" value="ECO:0007669"/>
    <property type="project" value="TreeGrafter"/>
</dbReference>
<keyword evidence="11" id="KW-1185">Reference proteome</keyword>
<proteinExistence type="inferred from homology"/>
<dbReference type="OrthoDB" id="3366823at2759"/>
<evidence type="ECO:0000256" key="5">
    <source>
        <dbReference type="ARBA" id="ARBA00023004"/>
    </source>
</evidence>
<dbReference type="Proteomes" id="UP000754883">
    <property type="component" value="Unassembled WGS sequence"/>
</dbReference>
<reference evidence="11" key="1">
    <citation type="submission" date="2019-06" db="EMBL/GenBank/DDBJ databases">
        <authorList>
            <person name="Broberg M."/>
        </authorList>
    </citation>
    <scope>NUCLEOTIDE SEQUENCE [LARGE SCALE GENOMIC DNA]</scope>
</reference>
<keyword evidence="6 8" id="KW-0503">Monooxygenase</keyword>
<keyword evidence="8" id="KW-0560">Oxidoreductase</keyword>
<dbReference type="SUPFAM" id="SSF48264">
    <property type="entry name" value="Cytochrome P450"/>
    <property type="match status" value="1"/>
</dbReference>
<evidence type="ECO:0000256" key="2">
    <source>
        <dbReference type="ARBA" id="ARBA00010617"/>
    </source>
</evidence>
<organism evidence="10 11">
    <name type="scientific">Clonostachys byssicola</name>
    <dbReference type="NCBI Taxonomy" id="160290"/>
    <lineage>
        <taxon>Eukaryota</taxon>
        <taxon>Fungi</taxon>
        <taxon>Dikarya</taxon>
        <taxon>Ascomycota</taxon>
        <taxon>Pezizomycotina</taxon>
        <taxon>Sordariomycetes</taxon>
        <taxon>Hypocreomycetidae</taxon>
        <taxon>Hypocreales</taxon>
        <taxon>Bionectriaceae</taxon>
        <taxon>Clonostachys</taxon>
    </lineage>
</organism>
<accession>A0A9N9XZJ7</accession>
<evidence type="ECO:0000256" key="9">
    <source>
        <dbReference type="SAM" id="MobiDB-lite"/>
    </source>
</evidence>
<gene>
    <name evidence="10" type="ORF">CBYS24578_00017818</name>
</gene>
<evidence type="ECO:0000313" key="11">
    <source>
        <dbReference type="Proteomes" id="UP000754883"/>
    </source>
</evidence>
<evidence type="ECO:0000256" key="8">
    <source>
        <dbReference type="RuleBase" id="RU000461"/>
    </source>
</evidence>
<dbReference type="AlphaFoldDB" id="A0A9N9XZJ7"/>
<protein>
    <recommendedName>
        <fullName evidence="12">Cytochrome P450</fullName>
    </recommendedName>
</protein>
<dbReference type="GO" id="GO:0016705">
    <property type="term" value="F:oxidoreductase activity, acting on paired donors, with incorporation or reduction of molecular oxygen"/>
    <property type="evidence" value="ECO:0007669"/>
    <property type="project" value="InterPro"/>
</dbReference>
<evidence type="ECO:0000256" key="3">
    <source>
        <dbReference type="ARBA" id="ARBA00022617"/>
    </source>
</evidence>
<dbReference type="Pfam" id="PF00067">
    <property type="entry name" value="p450"/>
    <property type="match status" value="2"/>
</dbReference>
<evidence type="ECO:0000256" key="1">
    <source>
        <dbReference type="ARBA" id="ARBA00001971"/>
    </source>
</evidence>
<dbReference type="InterPro" id="IPR001128">
    <property type="entry name" value="Cyt_P450"/>
</dbReference>
<evidence type="ECO:0000313" key="10">
    <source>
        <dbReference type="EMBL" id="CAG9986900.1"/>
    </source>
</evidence>
<dbReference type="InterPro" id="IPR050529">
    <property type="entry name" value="CYP450_sterol_14alpha_dmase"/>
</dbReference>
<evidence type="ECO:0008006" key="12">
    <source>
        <dbReference type="Google" id="ProtNLM"/>
    </source>
</evidence>
<dbReference type="InterPro" id="IPR036396">
    <property type="entry name" value="Cyt_P450_sf"/>
</dbReference>
<reference evidence="10 11" key="2">
    <citation type="submission" date="2021-10" db="EMBL/GenBank/DDBJ databases">
        <authorList>
            <person name="Piombo E."/>
        </authorList>
    </citation>
    <scope>NUCLEOTIDE SEQUENCE [LARGE SCALE GENOMIC DNA]</scope>
</reference>
<keyword evidence="4 7" id="KW-0479">Metal-binding</keyword>
<dbReference type="InterPro" id="IPR017972">
    <property type="entry name" value="Cyt_P450_CS"/>
</dbReference>
<dbReference type="InterPro" id="IPR002403">
    <property type="entry name" value="Cyt_P450_E_grp-IV"/>
</dbReference>
<dbReference type="PANTHER" id="PTHR24304:SF2">
    <property type="entry name" value="24-HYDROXYCHOLESTEROL 7-ALPHA-HYDROXYLASE"/>
    <property type="match status" value="1"/>
</dbReference>
<sequence>MVLPAGLTQYVVTGPRNIAKVFRAEGMHATLSHVIAMERSFGISPRGLALYAADDSGFGAQPQPQSKVDPENRVLYQIHNLVNQNLAGSSLSVITEKFQEFLATELSSIEAIGPDWTDVPDLGEFLQVHVMSAALKAMFGTYILSLNPTFIDDFWAWNPEMGTLFMGLPKWLAPSIYEKRERVLQNIMRWHDYAHAHFDCHKVADEDPAWEPYFGSKFSRKRQALFSRWEAMDKRSRAAEDMSFIWASNANSVGGSIWFLLELLLDPALQDRMMNEFRSAMVHPKSSTSVPTFNVDRLTSGALCQSVYAETLRLRVAIMIGRKAKYDMDFSGWFVKENETVAISNTIEAMDTSIWNTGTEGDPHPLETFWADRFLIYPGDKTSGPVKRQLASENSSKETETIEIERNDPAPSPAPQFSVKGVGNSWVPFSGGPRHCPGRHFAKQEMILVAAMVMSAFEIELKVEPGWRPKNDTKYFGFGTMPPSGIIPCRIRRRTQIGV</sequence>
<evidence type="ECO:0000256" key="4">
    <source>
        <dbReference type="ARBA" id="ARBA00022723"/>
    </source>
</evidence>
<dbReference type="GO" id="GO:0020037">
    <property type="term" value="F:heme binding"/>
    <property type="evidence" value="ECO:0007669"/>
    <property type="project" value="InterPro"/>
</dbReference>